<dbReference type="SUPFAM" id="SSF57095">
    <property type="entry name" value="Scorpion toxin-like"/>
    <property type="match status" value="1"/>
</dbReference>
<accession>A0AAU9PIZ6</accession>
<feature type="signal peptide" evidence="1">
    <location>
        <begin position="1"/>
        <end position="28"/>
    </location>
</feature>
<evidence type="ECO:0000313" key="3">
    <source>
        <dbReference type="Proteomes" id="UP001157418"/>
    </source>
</evidence>
<dbReference type="Proteomes" id="UP001157418">
    <property type="component" value="Unassembled WGS sequence"/>
</dbReference>
<dbReference type="EMBL" id="CAKMRJ010005634">
    <property type="protein sequence ID" value="CAH1450308.1"/>
    <property type="molecule type" value="Genomic_DNA"/>
</dbReference>
<keyword evidence="1" id="KW-0732">Signal</keyword>
<comment type="caution">
    <text evidence="2">The sequence shown here is derived from an EMBL/GenBank/DDBJ whole genome shotgun (WGS) entry which is preliminary data.</text>
</comment>
<dbReference type="Gene3D" id="3.30.30.10">
    <property type="entry name" value="Knottin, scorpion toxin-like"/>
    <property type="match status" value="1"/>
</dbReference>
<feature type="chain" id="PRO_5043739954" description="Knottin scorpion toxin-like domain-containing protein" evidence="1">
    <location>
        <begin position="29"/>
        <end position="101"/>
    </location>
</feature>
<dbReference type="InterPro" id="IPR036574">
    <property type="entry name" value="Scorpion_toxin-like_sf"/>
</dbReference>
<reference evidence="2 3" key="1">
    <citation type="submission" date="2022-01" db="EMBL/GenBank/DDBJ databases">
        <authorList>
            <person name="Xiong W."/>
            <person name="Schranz E."/>
        </authorList>
    </citation>
    <scope>NUCLEOTIDE SEQUENCE [LARGE SCALE GENOMIC DNA]</scope>
</reference>
<evidence type="ECO:0008006" key="4">
    <source>
        <dbReference type="Google" id="ProtNLM"/>
    </source>
</evidence>
<name>A0AAU9PIZ6_9ASTR</name>
<protein>
    <recommendedName>
        <fullName evidence="4">Knottin scorpion toxin-like domain-containing protein</fullName>
    </recommendedName>
</protein>
<sequence>MKRSSLVLSAFRILLIVLAISEIITVKGIKYCDKPATYYRGKCVDEKCLNNCKTFESAARGHCTTGQEKLVCICVYDCAKMNPPPGGWPPPPPKGKTPIII</sequence>
<keyword evidence="3" id="KW-1185">Reference proteome</keyword>
<dbReference type="AlphaFoldDB" id="A0AAU9PIZ6"/>
<proteinExistence type="predicted"/>
<organism evidence="2 3">
    <name type="scientific">Lactuca virosa</name>
    <dbReference type="NCBI Taxonomy" id="75947"/>
    <lineage>
        <taxon>Eukaryota</taxon>
        <taxon>Viridiplantae</taxon>
        <taxon>Streptophyta</taxon>
        <taxon>Embryophyta</taxon>
        <taxon>Tracheophyta</taxon>
        <taxon>Spermatophyta</taxon>
        <taxon>Magnoliopsida</taxon>
        <taxon>eudicotyledons</taxon>
        <taxon>Gunneridae</taxon>
        <taxon>Pentapetalae</taxon>
        <taxon>asterids</taxon>
        <taxon>campanulids</taxon>
        <taxon>Asterales</taxon>
        <taxon>Asteraceae</taxon>
        <taxon>Cichorioideae</taxon>
        <taxon>Cichorieae</taxon>
        <taxon>Lactucinae</taxon>
        <taxon>Lactuca</taxon>
    </lineage>
</organism>
<evidence type="ECO:0000313" key="2">
    <source>
        <dbReference type="EMBL" id="CAH1450308.1"/>
    </source>
</evidence>
<gene>
    <name evidence="2" type="ORF">LVIROSA_LOCUS35742</name>
</gene>
<evidence type="ECO:0000256" key="1">
    <source>
        <dbReference type="SAM" id="SignalP"/>
    </source>
</evidence>